<keyword evidence="7" id="KW-0732">Signal</keyword>
<organism evidence="9 10">
    <name type="scientific">Pontibacter qinzhouensis</name>
    <dbReference type="NCBI Taxonomy" id="2603253"/>
    <lineage>
        <taxon>Bacteria</taxon>
        <taxon>Pseudomonadati</taxon>
        <taxon>Bacteroidota</taxon>
        <taxon>Cytophagia</taxon>
        <taxon>Cytophagales</taxon>
        <taxon>Hymenobacteraceae</taxon>
        <taxon>Pontibacter</taxon>
    </lineage>
</organism>
<dbReference type="GO" id="GO:0051603">
    <property type="term" value="P:proteolysis involved in protein catabolic process"/>
    <property type="evidence" value="ECO:0007669"/>
    <property type="project" value="TreeGrafter"/>
</dbReference>
<keyword evidence="4" id="KW-0378">Hydrolase</keyword>
<accession>A0A5C8J0U0</accession>
<dbReference type="InterPro" id="IPR051156">
    <property type="entry name" value="Mito/Outer_Membr_Metalloprot"/>
</dbReference>
<dbReference type="Proteomes" id="UP000321926">
    <property type="component" value="Unassembled WGS sequence"/>
</dbReference>
<dbReference type="GO" id="GO:0004222">
    <property type="term" value="F:metalloendopeptidase activity"/>
    <property type="evidence" value="ECO:0007669"/>
    <property type="project" value="InterPro"/>
</dbReference>
<evidence type="ECO:0000256" key="3">
    <source>
        <dbReference type="ARBA" id="ARBA00022723"/>
    </source>
</evidence>
<dbReference type="PANTHER" id="PTHR22726">
    <property type="entry name" value="METALLOENDOPEPTIDASE OMA1"/>
    <property type="match status" value="1"/>
</dbReference>
<dbReference type="AlphaFoldDB" id="A0A5C8J0U0"/>
<evidence type="ECO:0000256" key="5">
    <source>
        <dbReference type="ARBA" id="ARBA00022833"/>
    </source>
</evidence>
<comment type="cofactor">
    <cofactor evidence="1">
        <name>Zn(2+)</name>
        <dbReference type="ChEBI" id="CHEBI:29105"/>
    </cofactor>
</comment>
<feature type="domain" description="Peptidase M48" evidence="8">
    <location>
        <begin position="62"/>
        <end position="242"/>
    </location>
</feature>
<reference evidence="9 10" key="1">
    <citation type="submission" date="2019-08" db="EMBL/GenBank/DDBJ databases">
        <authorList>
            <person name="Shi S."/>
        </authorList>
    </citation>
    <scope>NUCLEOTIDE SEQUENCE [LARGE SCALE GENOMIC DNA]</scope>
    <source>
        <strain evidence="9 10">GY10130</strain>
    </source>
</reference>
<gene>
    <name evidence="9" type="ORF">FVR03_21070</name>
</gene>
<evidence type="ECO:0000256" key="7">
    <source>
        <dbReference type="SAM" id="SignalP"/>
    </source>
</evidence>
<evidence type="ECO:0000256" key="6">
    <source>
        <dbReference type="ARBA" id="ARBA00023049"/>
    </source>
</evidence>
<dbReference type="EMBL" id="VRTY01000116">
    <property type="protein sequence ID" value="TXK27723.1"/>
    <property type="molecule type" value="Genomic_DNA"/>
</dbReference>
<keyword evidence="6 9" id="KW-0482">Metalloprotease</keyword>
<keyword evidence="5" id="KW-0862">Zinc</keyword>
<dbReference type="Gene3D" id="3.30.2010.10">
    <property type="entry name" value="Metalloproteases ('zincins'), catalytic domain"/>
    <property type="match status" value="1"/>
</dbReference>
<evidence type="ECO:0000256" key="1">
    <source>
        <dbReference type="ARBA" id="ARBA00001947"/>
    </source>
</evidence>
<protein>
    <submittedName>
        <fullName evidence="9">M48 family metalloprotease</fullName>
    </submittedName>
</protein>
<keyword evidence="10" id="KW-1185">Reference proteome</keyword>
<dbReference type="OrthoDB" id="9810445at2"/>
<dbReference type="Pfam" id="PF01435">
    <property type="entry name" value="Peptidase_M48"/>
    <property type="match status" value="1"/>
</dbReference>
<keyword evidence="2 9" id="KW-0645">Protease</keyword>
<dbReference type="RefSeq" id="WP_147923753.1">
    <property type="nucleotide sequence ID" value="NZ_VRTY01000116.1"/>
</dbReference>
<evidence type="ECO:0000313" key="10">
    <source>
        <dbReference type="Proteomes" id="UP000321926"/>
    </source>
</evidence>
<evidence type="ECO:0000256" key="4">
    <source>
        <dbReference type="ARBA" id="ARBA00022801"/>
    </source>
</evidence>
<comment type="caution">
    <text evidence="9">The sequence shown here is derived from an EMBL/GenBank/DDBJ whole genome shotgun (WGS) entry which is preliminary data.</text>
</comment>
<sequence>MKRYSLAAFSLAACLCFSGCSSDPVTGKKELMLLSEEQEIELGKQADPEIVAQFGLYQDPALQKFIQEKGQEMAAVSHRSKLEHQFKVLDSPVINAFAVPGGYVYFTRGILAHFNNEAQFAGVLGHEIGHVAARHSAQQQSKGVLAQFGLVLGRIIAPEFEGFANAASQGVGLLFLKFGRDDERESDRLGVEYATKLGYDAAQMADFFNTLQRTQESSGGEEMPNFLSTHPASAERSKTVRQLAQKWQQEANLTNAKVNRESYLKLIDGMTYGEDPKQGYVENEVFYHPDLRFRFPIPTDWRHENSPQHFQMAPKDGKAMMLLTLAPGESLEAVAEQLLQQNGLQAQQTKQLTVNGLPALAIVADQVQQQQVSLRVLTYLIQYNGNIYSIMGIASPAEFENYAPQFERTMQNFARLTDSDKINRQAERIRIKMLSRSSTLAQALRSFQVPESRLDELAILNGMQLDDQLSQGAMIKIVER</sequence>
<dbReference type="InterPro" id="IPR001915">
    <property type="entry name" value="Peptidase_M48"/>
</dbReference>
<evidence type="ECO:0000313" key="9">
    <source>
        <dbReference type="EMBL" id="TXK27723.1"/>
    </source>
</evidence>
<keyword evidence="3" id="KW-0479">Metal-binding</keyword>
<evidence type="ECO:0000256" key="2">
    <source>
        <dbReference type="ARBA" id="ARBA00022670"/>
    </source>
</evidence>
<dbReference type="CDD" id="cd07333">
    <property type="entry name" value="M48C_bepA_like"/>
    <property type="match status" value="1"/>
</dbReference>
<proteinExistence type="predicted"/>
<dbReference type="GO" id="GO:0016020">
    <property type="term" value="C:membrane"/>
    <property type="evidence" value="ECO:0007669"/>
    <property type="project" value="TreeGrafter"/>
</dbReference>
<feature type="signal peptide" evidence="7">
    <location>
        <begin position="1"/>
        <end position="22"/>
    </location>
</feature>
<feature type="chain" id="PRO_5022980456" evidence="7">
    <location>
        <begin position="23"/>
        <end position="480"/>
    </location>
</feature>
<name>A0A5C8J0U0_9BACT</name>
<dbReference type="Gene3D" id="3.40.1000.10">
    <property type="entry name" value="Mog1/PsbP, alpha/beta/alpha sandwich"/>
    <property type="match status" value="1"/>
</dbReference>
<evidence type="ECO:0000259" key="8">
    <source>
        <dbReference type="Pfam" id="PF01435"/>
    </source>
</evidence>
<dbReference type="GO" id="GO:0046872">
    <property type="term" value="F:metal ion binding"/>
    <property type="evidence" value="ECO:0007669"/>
    <property type="project" value="UniProtKB-KW"/>
</dbReference>
<dbReference type="PANTHER" id="PTHR22726:SF1">
    <property type="entry name" value="METALLOENDOPEPTIDASE OMA1, MITOCHONDRIAL"/>
    <property type="match status" value="1"/>
</dbReference>